<dbReference type="AlphaFoldDB" id="A0A8H4RRF6"/>
<evidence type="ECO:0000256" key="4">
    <source>
        <dbReference type="ARBA" id="ARBA00023001"/>
    </source>
</evidence>
<sequence>MKKTMSPTHLSLVLASLFLALTNAQTPNKTPENHPKLQTYQCTKSTGCKPQTSRLVLDEMTHPIHQLSAPSLPCTNLTSSSSPNSTICPDALNCAKNCVIEGITDYTPHGVQTSGSSLSLSMLENGTSVSPRVYLLDEEGKKYDMLKLTGKEFTFDVDVSKLPCGMNGALYLSEMEADGGASKSSESKTGAAYGSGYCDAQCYVPAFLNGQPNVKSLGACCNEMDIWEANNVATSIAPHVCNQTSFYGCSGAECGFNGVCDQWGCSYNPYGQGNKDYYGPGLKVDTRRPFTVVTQFPTSNTTGKLTAIRRLYVQDGKVIKNAAVNITGTKAFDEVDTEYCSRPGGGTFMSLGGVEAMGDALGRVAAALPSPPEYARNVFYLVNCQGTSSVSAQSAIASYAFNVAALSGNSPDELVKVGSSPFVS</sequence>
<dbReference type="GO" id="GO:0008810">
    <property type="term" value="F:cellulase activity"/>
    <property type="evidence" value="ECO:0007669"/>
    <property type="project" value="UniProtKB-EC"/>
</dbReference>
<evidence type="ECO:0000256" key="3">
    <source>
        <dbReference type="ARBA" id="ARBA00022801"/>
    </source>
</evidence>
<evidence type="ECO:0000256" key="10">
    <source>
        <dbReference type="SAM" id="SignalP"/>
    </source>
</evidence>
<dbReference type="Proteomes" id="UP000566819">
    <property type="component" value="Unassembled WGS sequence"/>
</dbReference>
<dbReference type="EMBL" id="JAAMPI010000166">
    <property type="protein sequence ID" value="KAF4634697.1"/>
    <property type="molecule type" value="Genomic_DNA"/>
</dbReference>
<name>A0A8H4RRF6_9HELO</name>
<evidence type="ECO:0000256" key="9">
    <source>
        <dbReference type="RuleBase" id="RU361164"/>
    </source>
</evidence>
<comment type="caution">
    <text evidence="11">The sequence shown here is derived from an EMBL/GenBank/DDBJ whole genome shotgun (WGS) entry which is preliminary data.</text>
</comment>
<keyword evidence="10" id="KW-0732">Signal</keyword>
<keyword evidence="7 9" id="KW-0326">Glycosidase</keyword>
<keyword evidence="5" id="KW-0325">Glycoprotein</keyword>
<accession>A0A8H4RRF6</accession>
<feature type="chain" id="PRO_5034441177" description="Glucanase" evidence="10">
    <location>
        <begin position="25"/>
        <end position="424"/>
    </location>
</feature>
<keyword evidence="4 9" id="KW-0136">Cellulose degradation</keyword>
<dbReference type="OrthoDB" id="412382at2759"/>
<dbReference type="Pfam" id="PF00840">
    <property type="entry name" value="Glyco_hydro_7"/>
    <property type="match status" value="1"/>
</dbReference>
<evidence type="ECO:0000256" key="8">
    <source>
        <dbReference type="ARBA" id="ARBA00023326"/>
    </source>
</evidence>
<dbReference type="PANTHER" id="PTHR33753:SF1">
    <property type="entry name" value="ENDO-BETA-1,4-GLUCANASE CELB"/>
    <property type="match status" value="1"/>
</dbReference>
<keyword evidence="8 9" id="KW-0624">Polysaccharide degradation</keyword>
<dbReference type="PANTHER" id="PTHR33753">
    <property type="entry name" value="1,4-BETA-D-GLUCAN CELLOBIOHYDROLASE B"/>
    <property type="match status" value="1"/>
</dbReference>
<feature type="signal peptide" evidence="10">
    <location>
        <begin position="1"/>
        <end position="24"/>
    </location>
</feature>
<evidence type="ECO:0000313" key="11">
    <source>
        <dbReference type="EMBL" id="KAF4634697.1"/>
    </source>
</evidence>
<evidence type="ECO:0000256" key="7">
    <source>
        <dbReference type="ARBA" id="ARBA00023295"/>
    </source>
</evidence>
<comment type="catalytic activity">
    <reaction evidence="1">
        <text>Endohydrolysis of (1-&gt;4)-beta-D-glucosidic linkages in cellulose, lichenin and cereal beta-D-glucans.</text>
        <dbReference type="EC" id="3.2.1.4"/>
    </reaction>
</comment>
<dbReference type="EC" id="3.2.1.-" evidence="9"/>
<dbReference type="SUPFAM" id="SSF49899">
    <property type="entry name" value="Concanavalin A-like lectins/glucanases"/>
    <property type="match status" value="1"/>
</dbReference>
<dbReference type="GO" id="GO:0030245">
    <property type="term" value="P:cellulose catabolic process"/>
    <property type="evidence" value="ECO:0007669"/>
    <property type="project" value="UniProtKB-KW"/>
</dbReference>
<evidence type="ECO:0000313" key="12">
    <source>
        <dbReference type="Proteomes" id="UP000566819"/>
    </source>
</evidence>
<comment type="similarity">
    <text evidence="2 9">Belongs to the glycosyl hydrolase 7 (cellulase C) family.</text>
</comment>
<dbReference type="InterPro" id="IPR037019">
    <property type="entry name" value="Glyco_hydro_7_sf"/>
</dbReference>
<evidence type="ECO:0000256" key="2">
    <source>
        <dbReference type="ARBA" id="ARBA00006044"/>
    </source>
</evidence>
<dbReference type="InterPro" id="IPR013320">
    <property type="entry name" value="ConA-like_dom_sf"/>
</dbReference>
<keyword evidence="6" id="KW-0119">Carbohydrate metabolism</keyword>
<organism evidence="11 12">
    <name type="scientific">Cudoniella acicularis</name>
    <dbReference type="NCBI Taxonomy" id="354080"/>
    <lineage>
        <taxon>Eukaryota</taxon>
        <taxon>Fungi</taxon>
        <taxon>Dikarya</taxon>
        <taxon>Ascomycota</taxon>
        <taxon>Pezizomycotina</taxon>
        <taxon>Leotiomycetes</taxon>
        <taxon>Helotiales</taxon>
        <taxon>Tricladiaceae</taxon>
        <taxon>Cudoniella</taxon>
    </lineage>
</organism>
<dbReference type="InterPro" id="IPR001722">
    <property type="entry name" value="Glyco_hydro_7"/>
</dbReference>
<protein>
    <recommendedName>
        <fullName evidence="9">Glucanase</fullName>
        <ecNumber evidence="9">3.2.1.-</ecNumber>
    </recommendedName>
</protein>
<evidence type="ECO:0000256" key="5">
    <source>
        <dbReference type="ARBA" id="ARBA00023180"/>
    </source>
</evidence>
<evidence type="ECO:0000256" key="1">
    <source>
        <dbReference type="ARBA" id="ARBA00000966"/>
    </source>
</evidence>
<dbReference type="Gene3D" id="2.70.100.10">
    <property type="entry name" value="Glycoside hydrolase, family 7, domain"/>
    <property type="match status" value="1"/>
</dbReference>
<dbReference type="PRINTS" id="PR00734">
    <property type="entry name" value="GLHYDRLASE7"/>
</dbReference>
<keyword evidence="12" id="KW-1185">Reference proteome</keyword>
<reference evidence="11 12" key="1">
    <citation type="submission" date="2020-03" db="EMBL/GenBank/DDBJ databases">
        <title>Draft Genome Sequence of Cudoniella acicularis.</title>
        <authorList>
            <person name="Buettner E."/>
            <person name="Kellner H."/>
        </authorList>
    </citation>
    <scope>NUCLEOTIDE SEQUENCE [LARGE SCALE GENOMIC DNA]</scope>
    <source>
        <strain evidence="11 12">DSM 108380</strain>
    </source>
</reference>
<proteinExistence type="inferred from homology"/>
<keyword evidence="3 9" id="KW-0378">Hydrolase</keyword>
<dbReference type="CDD" id="cd07999">
    <property type="entry name" value="GH7_CBH_EG"/>
    <property type="match status" value="1"/>
</dbReference>
<evidence type="ECO:0000256" key="6">
    <source>
        <dbReference type="ARBA" id="ARBA00023277"/>
    </source>
</evidence>
<gene>
    <name evidence="11" type="ORF">G7Y89_g3409</name>
</gene>